<keyword evidence="2" id="KW-1185">Reference proteome</keyword>
<evidence type="ECO:0000313" key="1">
    <source>
        <dbReference type="EMBL" id="KAH6932088.1"/>
    </source>
</evidence>
<name>A0ACB7SEE2_HYAAI</name>
<dbReference type="Proteomes" id="UP000821845">
    <property type="component" value="Chromosome 4"/>
</dbReference>
<evidence type="ECO:0000313" key="2">
    <source>
        <dbReference type="Proteomes" id="UP000821845"/>
    </source>
</evidence>
<organism evidence="1 2">
    <name type="scientific">Hyalomma asiaticum</name>
    <name type="common">Tick</name>
    <dbReference type="NCBI Taxonomy" id="266040"/>
    <lineage>
        <taxon>Eukaryota</taxon>
        <taxon>Metazoa</taxon>
        <taxon>Ecdysozoa</taxon>
        <taxon>Arthropoda</taxon>
        <taxon>Chelicerata</taxon>
        <taxon>Arachnida</taxon>
        <taxon>Acari</taxon>
        <taxon>Parasitiformes</taxon>
        <taxon>Ixodida</taxon>
        <taxon>Ixodoidea</taxon>
        <taxon>Ixodidae</taxon>
        <taxon>Hyalomminae</taxon>
        <taxon>Hyalomma</taxon>
    </lineage>
</organism>
<comment type="caution">
    <text evidence="1">The sequence shown here is derived from an EMBL/GenBank/DDBJ whole genome shotgun (WGS) entry which is preliminary data.</text>
</comment>
<dbReference type="EMBL" id="CM023484">
    <property type="protein sequence ID" value="KAH6932088.1"/>
    <property type="molecule type" value="Genomic_DNA"/>
</dbReference>
<protein>
    <submittedName>
        <fullName evidence="1">Uncharacterized protein</fullName>
    </submittedName>
</protein>
<gene>
    <name evidence="1" type="ORF">HPB50_002843</name>
</gene>
<reference evidence="1" key="1">
    <citation type="submission" date="2020-05" db="EMBL/GenBank/DDBJ databases">
        <title>Large-scale comparative analyses of tick genomes elucidate their genetic diversity and vector capacities.</title>
        <authorList>
            <person name="Jia N."/>
            <person name="Wang J."/>
            <person name="Shi W."/>
            <person name="Du L."/>
            <person name="Sun Y."/>
            <person name="Zhan W."/>
            <person name="Jiang J."/>
            <person name="Wang Q."/>
            <person name="Zhang B."/>
            <person name="Ji P."/>
            <person name="Sakyi L.B."/>
            <person name="Cui X."/>
            <person name="Yuan T."/>
            <person name="Jiang B."/>
            <person name="Yang W."/>
            <person name="Lam T.T.-Y."/>
            <person name="Chang Q."/>
            <person name="Ding S."/>
            <person name="Wang X."/>
            <person name="Zhu J."/>
            <person name="Ruan X."/>
            <person name="Zhao L."/>
            <person name="Wei J."/>
            <person name="Que T."/>
            <person name="Du C."/>
            <person name="Cheng J."/>
            <person name="Dai P."/>
            <person name="Han X."/>
            <person name="Huang E."/>
            <person name="Gao Y."/>
            <person name="Liu J."/>
            <person name="Shao H."/>
            <person name="Ye R."/>
            <person name="Li L."/>
            <person name="Wei W."/>
            <person name="Wang X."/>
            <person name="Wang C."/>
            <person name="Yang T."/>
            <person name="Huo Q."/>
            <person name="Li W."/>
            <person name="Guo W."/>
            <person name="Chen H."/>
            <person name="Zhou L."/>
            <person name="Ni X."/>
            <person name="Tian J."/>
            <person name="Zhou Y."/>
            <person name="Sheng Y."/>
            <person name="Liu T."/>
            <person name="Pan Y."/>
            <person name="Xia L."/>
            <person name="Li J."/>
            <person name="Zhao F."/>
            <person name="Cao W."/>
        </authorList>
    </citation>
    <scope>NUCLEOTIDE SEQUENCE</scope>
    <source>
        <strain evidence="1">Hyas-2018</strain>
    </source>
</reference>
<sequence length="626" mass="68772">MGVNMADTITALSGWMFECGYRVERWKDPPQAFTDPQHNLERDRGDAFTLLTGGCPAAGFEPPTFRSRGRRPVHRATAAVICAARQMLPGSDEACFALSRDPRHRSPSEAAAAGPTATEAKPKPAAAPRGVDQCWYVAIICAMTTFLTSATIRSSGFLYIGIMREFHADRGQAAWPICLMGAMANMAGLVAGPLSQKYTPPPVMFAGSIIMTGGIIASSFAPTITWIAVTQGIVFGIGSGLVFMTLPVFINQYFDKYRGFALGITYTGSTSSAFVFPRLLLYLEQTYNFRSSIMIFGAIVGHVIAISLVLKEPPWIHRKRIEDGLAMKNAKEAFTIEKEVIKSRSNTIGDHSPQSKKEEATANDKKKRPVNPWSLRHGLTVLESPMFYVVMVTYILFGYNFDVFMATIVDFAIDRGTSLEAAVGLIPLFSMTDTFGRLCIPLLADRGYITRSTLAMLTYLWLAVVLQLFPLVRGYYQLLAACLCLAMAIGCGVTMYPTLMADYMGIQRLPISYGIVGTVAGPLFIMKPFFIGYFRDNVGSYDNMYRFLSCGLFVVGLMWVAVRLTESRRSKAWRPPGEGATEAFVVAGHAIYCNPGFVSTEPACSEDDYTVSNKRNSDQQLQIVAT</sequence>
<accession>A0ACB7SEE2</accession>
<proteinExistence type="predicted"/>